<dbReference type="PROSITE" id="PS50110">
    <property type="entry name" value="RESPONSE_REGULATORY"/>
    <property type="match status" value="1"/>
</dbReference>
<dbReference type="Pfam" id="PF00072">
    <property type="entry name" value="Response_reg"/>
    <property type="match status" value="1"/>
</dbReference>
<dbReference type="InterPro" id="IPR052893">
    <property type="entry name" value="TCS_response_regulator"/>
</dbReference>
<organism evidence="3 4">
    <name type="scientific">Chitinophaga ginsengisoli</name>
    <dbReference type="NCBI Taxonomy" id="363837"/>
    <lineage>
        <taxon>Bacteria</taxon>
        <taxon>Pseudomonadati</taxon>
        <taxon>Bacteroidota</taxon>
        <taxon>Chitinophagia</taxon>
        <taxon>Chitinophagales</taxon>
        <taxon>Chitinophagaceae</taxon>
        <taxon>Chitinophaga</taxon>
    </lineage>
</organism>
<dbReference type="PANTHER" id="PTHR44520">
    <property type="entry name" value="RESPONSE REGULATOR RCP1-RELATED"/>
    <property type="match status" value="1"/>
</dbReference>
<dbReference type="PANTHER" id="PTHR44520:SF2">
    <property type="entry name" value="RESPONSE REGULATOR RCP1"/>
    <property type="match status" value="1"/>
</dbReference>
<comment type="caution">
    <text evidence="1">Lacks conserved residue(s) required for the propagation of feature annotation.</text>
</comment>
<keyword evidence="4" id="KW-1185">Reference proteome</keyword>
<dbReference type="Proteomes" id="UP000240978">
    <property type="component" value="Unassembled WGS sequence"/>
</dbReference>
<dbReference type="InterPro" id="IPR011006">
    <property type="entry name" value="CheY-like_superfamily"/>
</dbReference>
<dbReference type="SUPFAM" id="SSF52172">
    <property type="entry name" value="CheY-like"/>
    <property type="match status" value="1"/>
</dbReference>
<evidence type="ECO:0000259" key="2">
    <source>
        <dbReference type="PROSITE" id="PS50110"/>
    </source>
</evidence>
<evidence type="ECO:0000313" key="3">
    <source>
        <dbReference type="EMBL" id="PSL29055.1"/>
    </source>
</evidence>
<reference evidence="3 4" key="1">
    <citation type="submission" date="2018-03" db="EMBL/GenBank/DDBJ databases">
        <title>Genomic Encyclopedia of Archaeal and Bacterial Type Strains, Phase II (KMG-II): from individual species to whole genera.</title>
        <authorList>
            <person name="Goeker M."/>
        </authorList>
    </citation>
    <scope>NUCLEOTIDE SEQUENCE [LARGE SCALE GENOMIC DNA]</scope>
    <source>
        <strain evidence="3 4">DSM 18107</strain>
    </source>
</reference>
<dbReference type="InterPro" id="IPR001789">
    <property type="entry name" value="Sig_transdc_resp-reg_receiver"/>
</dbReference>
<dbReference type="Gene3D" id="3.40.50.2300">
    <property type="match status" value="1"/>
</dbReference>
<accession>A0A2P8G587</accession>
<evidence type="ECO:0000313" key="4">
    <source>
        <dbReference type="Proteomes" id="UP000240978"/>
    </source>
</evidence>
<sequence length="142" mass="16383">MSDIFLPVILMLEHDPDDRFLTSTVFEEQQYQVHLEFLNNSKGLFSYLDECRRSNLPYPAVILINLNITPLDGREVLKQLKANADYRHLPVVILSESKDQKLARECYALGASSFIQKPDALSGTSEKIHNFFKYWFETVVLA</sequence>
<name>A0A2P8G587_9BACT</name>
<gene>
    <name evidence="3" type="ORF">CLV42_107202</name>
</gene>
<protein>
    <submittedName>
        <fullName evidence="3">CheY-like chemotaxis protein</fullName>
    </submittedName>
</protein>
<feature type="domain" description="Response regulatory" evidence="2">
    <location>
        <begin position="8"/>
        <end position="132"/>
    </location>
</feature>
<dbReference type="GO" id="GO:0000160">
    <property type="term" value="P:phosphorelay signal transduction system"/>
    <property type="evidence" value="ECO:0007669"/>
    <property type="project" value="InterPro"/>
</dbReference>
<dbReference type="SMART" id="SM00448">
    <property type="entry name" value="REC"/>
    <property type="match status" value="1"/>
</dbReference>
<dbReference type="OrthoDB" id="673187at2"/>
<dbReference type="EMBL" id="PYGK01000007">
    <property type="protein sequence ID" value="PSL29055.1"/>
    <property type="molecule type" value="Genomic_DNA"/>
</dbReference>
<evidence type="ECO:0000256" key="1">
    <source>
        <dbReference type="PROSITE-ProRule" id="PRU00169"/>
    </source>
</evidence>
<dbReference type="AlphaFoldDB" id="A0A2P8G587"/>
<comment type="caution">
    <text evidence="3">The sequence shown here is derived from an EMBL/GenBank/DDBJ whole genome shotgun (WGS) entry which is preliminary data.</text>
</comment>
<dbReference type="RefSeq" id="WP_106603439.1">
    <property type="nucleotide sequence ID" value="NZ_PYGK01000007.1"/>
</dbReference>
<proteinExistence type="predicted"/>